<evidence type="ECO:0000256" key="1">
    <source>
        <dbReference type="SAM" id="Phobius"/>
    </source>
</evidence>
<protein>
    <submittedName>
        <fullName evidence="2">Uncharacterized protein</fullName>
    </submittedName>
</protein>
<feature type="transmembrane region" description="Helical" evidence="1">
    <location>
        <begin position="57"/>
        <end position="79"/>
    </location>
</feature>
<reference evidence="2 3" key="1">
    <citation type="submission" date="2024-03" db="EMBL/GenBank/DDBJ databases">
        <title>Genome-scale model development and genomic sequencing of the oleaginous clade Lipomyces.</title>
        <authorList>
            <consortium name="Lawrence Berkeley National Laboratory"/>
            <person name="Czajka J.J."/>
            <person name="Han Y."/>
            <person name="Kim J."/>
            <person name="Mondo S.J."/>
            <person name="Hofstad B.A."/>
            <person name="Robles A."/>
            <person name="Haridas S."/>
            <person name="Riley R."/>
            <person name="LaButti K."/>
            <person name="Pangilinan J."/>
            <person name="Andreopoulos W."/>
            <person name="Lipzen A."/>
            <person name="Yan J."/>
            <person name="Wang M."/>
            <person name="Ng V."/>
            <person name="Grigoriev I.V."/>
            <person name="Spatafora J.W."/>
            <person name="Magnuson J.K."/>
            <person name="Baker S.E."/>
            <person name="Pomraning K.R."/>
        </authorList>
    </citation>
    <scope>NUCLEOTIDE SEQUENCE [LARGE SCALE GENOMIC DNA]</scope>
    <source>
        <strain evidence="2 3">Phaff 52-87</strain>
    </source>
</reference>
<feature type="transmembrane region" description="Helical" evidence="1">
    <location>
        <begin position="100"/>
        <end position="126"/>
    </location>
</feature>
<evidence type="ECO:0000313" key="3">
    <source>
        <dbReference type="Proteomes" id="UP001498771"/>
    </source>
</evidence>
<name>A0ABR1FCX1_9ASCO</name>
<comment type="caution">
    <text evidence="2">The sequence shown here is derived from an EMBL/GenBank/DDBJ whole genome shotgun (WGS) entry which is preliminary data.</text>
</comment>
<proteinExistence type="predicted"/>
<dbReference type="RefSeq" id="XP_064770703.1">
    <property type="nucleotide sequence ID" value="XM_064910187.1"/>
</dbReference>
<organism evidence="2 3">
    <name type="scientific">Myxozyma melibiosi</name>
    <dbReference type="NCBI Taxonomy" id="54550"/>
    <lineage>
        <taxon>Eukaryota</taxon>
        <taxon>Fungi</taxon>
        <taxon>Dikarya</taxon>
        <taxon>Ascomycota</taxon>
        <taxon>Saccharomycotina</taxon>
        <taxon>Lipomycetes</taxon>
        <taxon>Lipomycetales</taxon>
        <taxon>Lipomycetaceae</taxon>
        <taxon>Myxozyma</taxon>
    </lineage>
</organism>
<keyword evidence="1" id="KW-1133">Transmembrane helix</keyword>
<dbReference type="EMBL" id="JBBJBU010000001">
    <property type="protein sequence ID" value="KAK7207670.1"/>
    <property type="molecule type" value="Genomic_DNA"/>
</dbReference>
<sequence>MTPWHFSISADSTPLITSCLSLTCRLAHCRHFPSCRSLSVASVGLLFNLHTGKLAPLLFPPFLFALALLLFALAFSLFSDQALFHITPFIPPIHAKPFRYLRLFVGSYHDYVTISAFTSWFVVSFWRNVSCPFNFKLSLRSTDQ</sequence>
<keyword evidence="3" id="KW-1185">Reference proteome</keyword>
<dbReference type="GeneID" id="90035699"/>
<accession>A0ABR1FCX1</accession>
<keyword evidence="1" id="KW-0472">Membrane</keyword>
<dbReference type="Proteomes" id="UP001498771">
    <property type="component" value="Unassembled WGS sequence"/>
</dbReference>
<keyword evidence="1" id="KW-0812">Transmembrane</keyword>
<evidence type="ECO:0000313" key="2">
    <source>
        <dbReference type="EMBL" id="KAK7207670.1"/>
    </source>
</evidence>
<gene>
    <name evidence="2" type="ORF">BZA70DRAFT_21648</name>
</gene>